<dbReference type="Gene3D" id="3.30.370.10">
    <property type="entry name" value="Barstar-like"/>
    <property type="match status" value="1"/>
</dbReference>
<dbReference type="Pfam" id="PF01337">
    <property type="entry name" value="Barstar"/>
    <property type="match status" value="1"/>
</dbReference>
<dbReference type="SUPFAM" id="SSF52038">
    <property type="entry name" value="Barstar-related"/>
    <property type="match status" value="1"/>
</dbReference>
<sequence length="90" mass="10391">MRTFILDGGNIDNIGQLHAVLKEGLALPDLYGGNLDAFWDCLTGWVDMPLTVRWVRFEESEKKLGEYSRSLLQLFRDAEEEIEGFRLELE</sequence>
<dbReference type="InterPro" id="IPR035905">
    <property type="entry name" value="Barstar-like_sf"/>
</dbReference>
<reference evidence="3" key="1">
    <citation type="submission" date="2021-03" db="EMBL/GenBank/DDBJ databases">
        <title>Antimicrobial resistance genes in bacteria isolated from Japanese honey, and their potential for conferring macrolide and lincosamide resistance in the American foulbrood pathogen Paenibacillus larvae.</title>
        <authorList>
            <person name="Okamoto M."/>
            <person name="Kumagai M."/>
            <person name="Kanamori H."/>
            <person name="Takamatsu D."/>
        </authorList>
    </citation>
    <scope>NUCLEOTIDE SEQUENCE</scope>
    <source>
        <strain evidence="3">J2TS6</strain>
    </source>
</reference>
<comment type="caution">
    <text evidence="3">The sequence shown here is derived from an EMBL/GenBank/DDBJ whole genome shotgun (WGS) entry which is preliminary data.</text>
</comment>
<evidence type="ECO:0000313" key="3">
    <source>
        <dbReference type="EMBL" id="GIO34593.1"/>
    </source>
</evidence>
<dbReference type="EMBL" id="BORQ01000011">
    <property type="protein sequence ID" value="GIO34593.1"/>
    <property type="molecule type" value="Genomic_DNA"/>
</dbReference>
<dbReference type="InterPro" id="IPR000468">
    <property type="entry name" value="Barstar"/>
</dbReference>
<name>A0A919XQV7_9BACL</name>
<evidence type="ECO:0000259" key="2">
    <source>
        <dbReference type="Pfam" id="PF01337"/>
    </source>
</evidence>
<accession>A0A919XQV7</accession>
<evidence type="ECO:0000313" key="4">
    <source>
        <dbReference type="Proteomes" id="UP000679779"/>
    </source>
</evidence>
<comment type="similarity">
    <text evidence="1">Belongs to the barstar family.</text>
</comment>
<dbReference type="RefSeq" id="WP_160044919.1">
    <property type="nucleotide sequence ID" value="NZ_BORQ01000011.1"/>
</dbReference>
<keyword evidence="4" id="KW-1185">Reference proteome</keyword>
<gene>
    <name evidence="3" type="primary">yrdF</name>
    <name evidence="3" type="ORF">J2TS6_57340</name>
</gene>
<dbReference type="AlphaFoldDB" id="A0A919XQV7"/>
<dbReference type="CDD" id="cd05142">
    <property type="entry name" value="Barstar"/>
    <property type="match status" value="1"/>
</dbReference>
<organism evidence="3 4">
    <name type="scientific">Paenibacillus albilobatus</name>
    <dbReference type="NCBI Taxonomy" id="2716884"/>
    <lineage>
        <taxon>Bacteria</taxon>
        <taxon>Bacillati</taxon>
        <taxon>Bacillota</taxon>
        <taxon>Bacilli</taxon>
        <taxon>Bacillales</taxon>
        <taxon>Paenibacillaceae</taxon>
        <taxon>Paenibacillus</taxon>
    </lineage>
</organism>
<proteinExistence type="inferred from homology"/>
<feature type="domain" description="Barstar (barnase inhibitor)" evidence="2">
    <location>
        <begin position="1"/>
        <end position="84"/>
    </location>
</feature>
<evidence type="ECO:0000256" key="1">
    <source>
        <dbReference type="ARBA" id="ARBA00006845"/>
    </source>
</evidence>
<protein>
    <submittedName>
        <fullName evidence="3">Ribonuclease inhibitor YrdF</fullName>
    </submittedName>
</protein>
<dbReference type="Proteomes" id="UP000679779">
    <property type="component" value="Unassembled WGS sequence"/>
</dbReference>